<dbReference type="EMBL" id="JBEPMJ010000002">
    <property type="protein sequence ID" value="MET3749104.1"/>
    <property type="molecule type" value="Genomic_DNA"/>
</dbReference>
<dbReference type="PANTHER" id="PTHR30461:SF2">
    <property type="entry name" value="SERINE RECOMBINASE PINE-RELATED"/>
    <property type="match status" value="1"/>
</dbReference>
<keyword evidence="5" id="KW-1185">Reference proteome</keyword>
<dbReference type="InterPro" id="IPR050639">
    <property type="entry name" value="SSR_resolvase"/>
</dbReference>
<gene>
    <name evidence="4" type="ORF">ABID24_000327</name>
</gene>
<dbReference type="Gene3D" id="3.90.1750.20">
    <property type="entry name" value="Putative Large Serine Recombinase, Chain B, Domain 2"/>
    <property type="match status" value="1"/>
</dbReference>
<accession>A0ABV2LZ84</accession>
<sequence>MKSIFSMYMDGRNYSDIARQLNKDGVLSPTLQRKFYKTGEKPLPESKPWNNYEVKRVLQDVHCTGDSVFGKYQQSVFQGNKQRNRPESEWVHVENTHEGIIDRELFQQVQSKIQEYTEAYKKKHQQNNGAIRNHNFYIGKIWCGGCGNRMTLSRERNGTFFYICGANTNHKSGGKQCKGHRVRKEYLDDDVLRLIQTHMKTVLDTEKMIQEMNAASKNQTQYLLLDKEVGKLRRELSRISKRKSDLYEDYSERLITEEEYIQFSRIYSNEIENIKSRLDTVLAAQVRYSQDYHIEEGWGNVIHTYMSKRKLTKEMADAFVDSIIIHGKYDYEIKLVYDDQFADLQKLKKEKEAQSR</sequence>
<evidence type="ECO:0000313" key="4">
    <source>
        <dbReference type="EMBL" id="MET3749104.1"/>
    </source>
</evidence>
<protein>
    <recommendedName>
        <fullName evidence="3">Recombinase domain-containing protein</fullName>
    </recommendedName>
</protein>
<dbReference type="PANTHER" id="PTHR30461">
    <property type="entry name" value="DNA-INVERTASE FROM LAMBDOID PROPHAGE"/>
    <property type="match status" value="1"/>
</dbReference>
<feature type="domain" description="Recombinase" evidence="3">
    <location>
        <begin position="1"/>
        <end position="119"/>
    </location>
</feature>
<proteinExistence type="predicted"/>
<keyword evidence="2" id="KW-0233">DNA recombination</keyword>
<keyword evidence="1" id="KW-0238">DNA-binding</keyword>
<reference evidence="4 5" key="1">
    <citation type="submission" date="2024-06" db="EMBL/GenBank/DDBJ databases">
        <title>Genomic Encyclopedia of Type Strains, Phase IV (KMG-IV): sequencing the most valuable type-strain genomes for metagenomic binning, comparative biology and taxonomic classification.</title>
        <authorList>
            <person name="Goeker M."/>
        </authorList>
    </citation>
    <scope>NUCLEOTIDE SEQUENCE [LARGE SCALE GENOMIC DNA]</scope>
    <source>
        <strain evidence="4 5">DSM 29492</strain>
    </source>
</reference>
<dbReference type="InterPro" id="IPR038109">
    <property type="entry name" value="DNA_bind_recomb_sf"/>
</dbReference>
<dbReference type="Pfam" id="PF07508">
    <property type="entry name" value="Recombinase"/>
    <property type="match status" value="1"/>
</dbReference>
<dbReference type="InterPro" id="IPR011109">
    <property type="entry name" value="DNA_bind_recombinase_dom"/>
</dbReference>
<dbReference type="Pfam" id="PF13408">
    <property type="entry name" value="Zn_ribbon_recom"/>
    <property type="match status" value="1"/>
</dbReference>
<comment type="caution">
    <text evidence="4">The sequence shown here is derived from an EMBL/GenBank/DDBJ whole genome shotgun (WGS) entry which is preliminary data.</text>
</comment>
<evidence type="ECO:0000313" key="5">
    <source>
        <dbReference type="Proteomes" id="UP001549106"/>
    </source>
</evidence>
<dbReference type="InterPro" id="IPR025827">
    <property type="entry name" value="Zn_ribbon_recom_dom"/>
</dbReference>
<name>A0ABV2LZ84_9FIRM</name>
<dbReference type="PROSITE" id="PS51737">
    <property type="entry name" value="RECOMBINASE_DNA_BIND"/>
    <property type="match status" value="1"/>
</dbReference>
<evidence type="ECO:0000256" key="2">
    <source>
        <dbReference type="ARBA" id="ARBA00023172"/>
    </source>
</evidence>
<evidence type="ECO:0000259" key="3">
    <source>
        <dbReference type="PROSITE" id="PS51737"/>
    </source>
</evidence>
<dbReference type="Proteomes" id="UP001549106">
    <property type="component" value="Unassembled WGS sequence"/>
</dbReference>
<organism evidence="4 5">
    <name type="scientific">Blautia caecimuris</name>
    <dbReference type="NCBI Taxonomy" id="1796615"/>
    <lineage>
        <taxon>Bacteria</taxon>
        <taxon>Bacillati</taxon>
        <taxon>Bacillota</taxon>
        <taxon>Clostridia</taxon>
        <taxon>Lachnospirales</taxon>
        <taxon>Lachnospiraceae</taxon>
        <taxon>Blautia</taxon>
    </lineage>
</organism>
<evidence type="ECO:0000256" key="1">
    <source>
        <dbReference type="ARBA" id="ARBA00023125"/>
    </source>
</evidence>
<dbReference type="RefSeq" id="WP_257463897.1">
    <property type="nucleotide sequence ID" value="NZ_BAABXP010000003.1"/>
</dbReference>